<evidence type="ECO:0000313" key="3">
    <source>
        <dbReference type="Proteomes" id="UP000516117"/>
    </source>
</evidence>
<evidence type="ECO:0000313" key="2">
    <source>
        <dbReference type="EMBL" id="QNP55353.1"/>
    </source>
</evidence>
<keyword evidence="1" id="KW-0472">Membrane</keyword>
<dbReference type="EMBL" id="CP060789">
    <property type="protein sequence ID" value="QNP55353.1"/>
    <property type="molecule type" value="Genomic_DNA"/>
</dbReference>
<evidence type="ECO:0000256" key="1">
    <source>
        <dbReference type="SAM" id="Phobius"/>
    </source>
</evidence>
<proteinExistence type="predicted"/>
<dbReference type="KEGG" id="tdf:H9L22_14195"/>
<gene>
    <name evidence="2" type="ORF">H9L22_14195</name>
</gene>
<evidence type="ECO:0008006" key="4">
    <source>
        <dbReference type="Google" id="ProtNLM"/>
    </source>
</evidence>
<dbReference type="AlphaFoldDB" id="A0A7H0H487"/>
<keyword evidence="1" id="KW-1133">Transmembrane helix</keyword>
<dbReference type="RefSeq" id="WP_187720486.1">
    <property type="nucleotide sequence ID" value="NZ_BAABBL010000011.1"/>
</dbReference>
<sequence length="147" mass="15365">MTEAQHEDGYAWTWEPAVGILAAVSLFALLAVQAGRSLTLAAVGAGWHWPPSAALVTSSWGILTGDLHAGLATAGDRGVVEVAWVIAGSLFIAALVAATILALRVTAGRRFKGMASSGQAEQLLGLGRLRAHRAVIRPDLYRTGDRP</sequence>
<protein>
    <recommendedName>
        <fullName evidence="4">Conjugal transfer protein</fullName>
    </recommendedName>
</protein>
<name>A0A7H0H487_9ACTN</name>
<feature type="transmembrane region" description="Helical" evidence="1">
    <location>
        <begin position="39"/>
        <end position="62"/>
    </location>
</feature>
<feature type="transmembrane region" description="Helical" evidence="1">
    <location>
        <begin position="82"/>
        <end position="103"/>
    </location>
</feature>
<dbReference type="Proteomes" id="UP000516117">
    <property type="component" value="Chromosome"/>
</dbReference>
<organism evidence="2 3">
    <name type="scientific">Tessaracoccus defluvii</name>
    <dbReference type="NCBI Taxonomy" id="1285901"/>
    <lineage>
        <taxon>Bacteria</taxon>
        <taxon>Bacillati</taxon>
        <taxon>Actinomycetota</taxon>
        <taxon>Actinomycetes</taxon>
        <taxon>Propionibacteriales</taxon>
        <taxon>Propionibacteriaceae</taxon>
        <taxon>Tessaracoccus</taxon>
    </lineage>
</organism>
<keyword evidence="3" id="KW-1185">Reference proteome</keyword>
<keyword evidence="1" id="KW-0812">Transmembrane</keyword>
<reference evidence="2 3" key="1">
    <citation type="submission" date="2020-08" db="EMBL/GenBank/DDBJ databases">
        <title>Genome sequence of Tessaracoccus defluvii JCM 17540T.</title>
        <authorList>
            <person name="Hyun D.-W."/>
            <person name="Bae J.-W."/>
        </authorList>
    </citation>
    <scope>NUCLEOTIDE SEQUENCE [LARGE SCALE GENOMIC DNA]</scope>
    <source>
        <strain evidence="2 3">JCM 17540</strain>
    </source>
</reference>
<feature type="transmembrane region" description="Helical" evidence="1">
    <location>
        <begin position="12"/>
        <end position="32"/>
    </location>
</feature>
<accession>A0A7H0H487</accession>